<evidence type="ECO:0000256" key="1">
    <source>
        <dbReference type="SAM" id="Phobius"/>
    </source>
</evidence>
<evidence type="ECO:0000313" key="2">
    <source>
        <dbReference type="EMBL" id="TDG77561.1"/>
    </source>
</evidence>
<reference evidence="2 3" key="1">
    <citation type="journal article" date="2019" name="Appl. Microbiol. Biotechnol.">
        <title>Uncovering carbohydrate metabolism through a genotype-phenotype association study of 56 lactic acid bacteria genomes.</title>
        <authorList>
            <person name="Buron-Moles G."/>
            <person name="Chailyan A."/>
            <person name="Dolejs I."/>
            <person name="Forster J."/>
            <person name="Miks M.H."/>
        </authorList>
    </citation>
    <scope>NUCLEOTIDE SEQUENCE [LARGE SCALE GENOMIC DNA]</scope>
    <source>
        <strain evidence="2 3">ATCC 4005</strain>
    </source>
</reference>
<dbReference type="AlphaFoldDB" id="A0A4R5NN47"/>
<feature type="transmembrane region" description="Helical" evidence="1">
    <location>
        <begin position="12"/>
        <end position="32"/>
    </location>
</feature>
<sequence length="151" mass="17441">MKCKNRGGFTVIELVVYLGVVLGVLMINLMLIKVVQSGNPSEALFWRSFQSAWTRMTLNAKAENISYRISIRDKDVIFFPMKVKKTHYDEVNEERISVPPSIHVRSQRSMIAHDDGFASPTKLIWLDSDGNVKYNQKIQMGWSGYHVERYK</sequence>
<gene>
    <name evidence="2" type="ORF">C5L32_000214</name>
</gene>
<evidence type="ECO:0000313" key="3">
    <source>
        <dbReference type="Proteomes" id="UP000295181"/>
    </source>
</evidence>
<proteinExistence type="predicted"/>
<comment type="caution">
    <text evidence="2">The sequence shown here is derived from an EMBL/GenBank/DDBJ whole genome shotgun (WGS) entry which is preliminary data.</text>
</comment>
<evidence type="ECO:0008006" key="4">
    <source>
        <dbReference type="Google" id="ProtNLM"/>
    </source>
</evidence>
<organism evidence="2 3">
    <name type="scientific">Lentilactobacillus buchneri DSM 20057</name>
    <dbReference type="NCBI Taxonomy" id="1423728"/>
    <lineage>
        <taxon>Bacteria</taxon>
        <taxon>Bacillati</taxon>
        <taxon>Bacillota</taxon>
        <taxon>Bacilli</taxon>
        <taxon>Lactobacillales</taxon>
        <taxon>Lactobacillaceae</taxon>
        <taxon>Lentilactobacillus</taxon>
    </lineage>
</organism>
<name>A0A4R5NN47_LENBU</name>
<dbReference type="GeneID" id="72462023"/>
<protein>
    <recommendedName>
        <fullName evidence="4">Prepilin-type N-terminal cleavage/methylation domain-containing protein</fullName>
    </recommendedName>
</protein>
<keyword evidence="1" id="KW-1133">Transmembrane helix</keyword>
<dbReference type="EMBL" id="PUFP01000052">
    <property type="protein sequence ID" value="TDG77561.1"/>
    <property type="molecule type" value="Genomic_DNA"/>
</dbReference>
<accession>A0A4R5NN47</accession>
<dbReference type="Proteomes" id="UP000295181">
    <property type="component" value="Unassembled WGS sequence"/>
</dbReference>
<dbReference type="RefSeq" id="WP_013727763.1">
    <property type="nucleotide sequence ID" value="NZ_AZDM01000013.1"/>
</dbReference>
<keyword evidence="1" id="KW-0812">Transmembrane</keyword>
<keyword evidence="1" id="KW-0472">Membrane</keyword>